<dbReference type="PANTHER" id="PTHR43774">
    <property type="entry name" value="PEPTIDE METHIONINE SULFOXIDE REDUCTASE"/>
    <property type="match status" value="1"/>
</dbReference>
<keyword evidence="2" id="KW-0560">Oxidoreductase</keyword>
<dbReference type="InterPro" id="IPR036509">
    <property type="entry name" value="Met_Sox_Rdtase_MsrA_sf"/>
</dbReference>
<comment type="catalytic activity">
    <reaction evidence="4">
        <text>[thioredoxin]-disulfide + L-methionine + H2O = L-methionine (S)-S-oxide + [thioredoxin]-dithiol</text>
        <dbReference type="Rhea" id="RHEA:19993"/>
        <dbReference type="Rhea" id="RHEA-COMP:10698"/>
        <dbReference type="Rhea" id="RHEA-COMP:10700"/>
        <dbReference type="ChEBI" id="CHEBI:15377"/>
        <dbReference type="ChEBI" id="CHEBI:29950"/>
        <dbReference type="ChEBI" id="CHEBI:50058"/>
        <dbReference type="ChEBI" id="CHEBI:57844"/>
        <dbReference type="ChEBI" id="CHEBI:58772"/>
        <dbReference type="EC" id="1.8.4.11"/>
    </reaction>
</comment>
<dbReference type="EMBL" id="QOVN01000003">
    <property type="protein sequence ID" value="RXG29707.1"/>
    <property type="molecule type" value="Genomic_DNA"/>
</dbReference>
<organism evidence="6 7">
    <name type="scientific">Leeuwenhoekiella palythoae</name>
    <dbReference type="NCBI Taxonomy" id="573501"/>
    <lineage>
        <taxon>Bacteria</taxon>
        <taxon>Pseudomonadati</taxon>
        <taxon>Bacteroidota</taxon>
        <taxon>Flavobacteriia</taxon>
        <taxon>Flavobacteriales</taxon>
        <taxon>Flavobacteriaceae</taxon>
        <taxon>Leeuwenhoekiella</taxon>
    </lineage>
</organism>
<evidence type="ECO:0000256" key="1">
    <source>
        <dbReference type="ARBA" id="ARBA00012502"/>
    </source>
</evidence>
<reference evidence="6 7" key="1">
    <citation type="submission" date="2018-07" db="EMBL/GenBank/DDBJ databases">
        <title>Leeuwenhoekiella genomics.</title>
        <authorList>
            <person name="Tahon G."/>
            <person name="Willems A."/>
        </authorList>
    </citation>
    <scope>NUCLEOTIDE SEQUENCE [LARGE SCALE GENOMIC DNA]</scope>
    <source>
        <strain evidence="6 7">LMG 24856</strain>
    </source>
</reference>
<accession>A0ABY0D3U8</accession>
<evidence type="ECO:0000256" key="4">
    <source>
        <dbReference type="ARBA" id="ARBA00048782"/>
    </source>
</evidence>
<protein>
    <recommendedName>
        <fullName evidence="1">peptide-methionine (S)-S-oxide reductase</fullName>
        <ecNumber evidence="1">1.8.4.11</ecNumber>
    </recommendedName>
</protein>
<gene>
    <name evidence="6" type="ORF">DSM01_1809</name>
</gene>
<evidence type="ECO:0000256" key="2">
    <source>
        <dbReference type="ARBA" id="ARBA00023002"/>
    </source>
</evidence>
<dbReference type="Gene3D" id="3.30.1060.10">
    <property type="entry name" value="Peptide methionine sulphoxide reductase MsrA"/>
    <property type="match status" value="1"/>
</dbReference>
<evidence type="ECO:0000256" key="3">
    <source>
        <dbReference type="ARBA" id="ARBA00047806"/>
    </source>
</evidence>
<dbReference type="EC" id="1.8.4.11" evidence="1"/>
<comment type="caution">
    <text evidence="6">The sequence shown here is derived from an EMBL/GenBank/DDBJ whole genome shotgun (WGS) entry which is preliminary data.</text>
</comment>
<name>A0ABY0D3U8_9FLAO</name>
<dbReference type="Pfam" id="PF01625">
    <property type="entry name" value="PMSR"/>
    <property type="match status" value="1"/>
</dbReference>
<evidence type="ECO:0000313" key="6">
    <source>
        <dbReference type="EMBL" id="RXG29707.1"/>
    </source>
</evidence>
<keyword evidence="7" id="KW-1185">Reference proteome</keyword>
<evidence type="ECO:0000259" key="5">
    <source>
        <dbReference type="Pfam" id="PF01625"/>
    </source>
</evidence>
<dbReference type="Proteomes" id="UP000290037">
    <property type="component" value="Unassembled WGS sequence"/>
</dbReference>
<dbReference type="PANTHER" id="PTHR43774:SF1">
    <property type="entry name" value="PEPTIDE METHIONINE SULFOXIDE REDUCTASE MSRA 2"/>
    <property type="match status" value="1"/>
</dbReference>
<proteinExistence type="predicted"/>
<comment type="catalytic activity">
    <reaction evidence="3">
        <text>L-methionyl-[protein] + [thioredoxin]-disulfide + H2O = L-methionyl-(S)-S-oxide-[protein] + [thioredoxin]-dithiol</text>
        <dbReference type="Rhea" id="RHEA:14217"/>
        <dbReference type="Rhea" id="RHEA-COMP:10698"/>
        <dbReference type="Rhea" id="RHEA-COMP:10700"/>
        <dbReference type="Rhea" id="RHEA-COMP:12313"/>
        <dbReference type="Rhea" id="RHEA-COMP:12315"/>
        <dbReference type="ChEBI" id="CHEBI:15377"/>
        <dbReference type="ChEBI" id="CHEBI:16044"/>
        <dbReference type="ChEBI" id="CHEBI:29950"/>
        <dbReference type="ChEBI" id="CHEBI:44120"/>
        <dbReference type="ChEBI" id="CHEBI:50058"/>
        <dbReference type="EC" id="1.8.4.11"/>
    </reaction>
</comment>
<evidence type="ECO:0000313" key="7">
    <source>
        <dbReference type="Proteomes" id="UP000290037"/>
    </source>
</evidence>
<sequence length="137" mass="15315">MRFITSYIVLITLCLSCKNTTSLESDQKMAKLPPVQTQPVEGYERAYFASGCFWCVEVIFESIKGVKEAVSGYSGGFEEHPTYKEVSYGKTNHAEAVEVFYNPDTVSYRNLVIAFFGSHDPRHCIAKVLIAANSIDL</sequence>
<dbReference type="SUPFAM" id="SSF55068">
    <property type="entry name" value="Peptide methionine sulfoxide reductase"/>
    <property type="match status" value="1"/>
</dbReference>
<dbReference type="InterPro" id="IPR002569">
    <property type="entry name" value="Met_Sox_Rdtase_MsrA_dom"/>
</dbReference>
<feature type="domain" description="Peptide methionine sulphoxide reductase MsrA" evidence="5">
    <location>
        <begin position="46"/>
        <end position="123"/>
    </location>
</feature>